<evidence type="ECO:0000313" key="3">
    <source>
        <dbReference type="Proteomes" id="UP000642748"/>
    </source>
</evidence>
<proteinExistence type="predicted"/>
<dbReference type="RefSeq" id="WP_203924002.1">
    <property type="nucleotide sequence ID" value="NZ_BONZ01000101.1"/>
</dbReference>
<organism evidence="2 3">
    <name type="scientific">Rugosimonospora africana</name>
    <dbReference type="NCBI Taxonomy" id="556532"/>
    <lineage>
        <taxon>Bacteria</taxon>
        <taxon>Bacillati</taxon>
        <taxon>Actinomycetota</taxon>
        <taxon>Actinomycetes</taxon>
        <taxon>Micromonosporales</taxon>
        <taxon>Micromonosporaceae</taxon>
        <taxon>Rugosimonospora</taxon>
    </lineage>
</organism>
<dbReference type="SUPFAM" id="SSF54427">
    <property type="entry name" value="NTF2-like"/>
    <property type="match status" value="1"/>
</dbReference>
<dbReference type="InterPro" id="IPR027843">
    <property type="entry name" value="DUF4440"/>
</dbReference>
<reference evidence="2" key="1">
    <citation type="submission" date="2021-01" db="EMBL/GenBank/DDBJ databases">
        <title>Whole genome shotgun sequence of Rugosimonospora africana NBRC 104875.</title>
        <authorList>
            <person name="Komaki H."/>
            <person name="Tamura T."/>
        </authorList>
    </citation>
    <scope>NUCLEOTIDE SEQUENCE</scope>
    <source>
        <strain evidence="2">NBRC 104875</strain>
    </source>
</reference>
<dbReference type="Proteomes" id="UP000642748">
    <property type="component" value="Unassembled WGS sequence"/>
</dbReference>
<sequence length="123" mass="12660">MQNEDGAEAVDAAFFAALVAGDVAALRALLTEDFLIVDVMSGAVTGRNGFLAALDGGELTFTAVEPAEVVIREYGGTAVVVGRTAMRGSFQGAEFAAASRYTHVYVDDGGWRLASAQGTPISA</sequence>
<dbReference type="Gene3D" id="3.10.450.50">
    <property type="match status" value="1"/>
</dbReference>
<dbReference type="Pfam" id="PF14534">
    <property type="entry name" value="DUF4440"/>
    <property type="match status" value="1"/>
</dbReference>
<evidence type="ECO:0000313" key="2">
    <source>
        <dbReference type="EMBL" id="GIH20576.1"/>
    </source>
</evidence>
<accession>A0A8J3VW88</accession>
<feature type="domain" description="DUF4440" evidence="1">
    <location>
        <begin position="9"/>
        <end position="113"/>
    </location>
</feature>
<dbReference type="AlphaFoldDB" id="A0A8J3VW88"/>
<name>A0A8J3VW88_9ACTN</name>
<evidence type="ECO:0000259" key="1">
    <source>
        <dbReference type="Pfam" id="PF14534"/>
    </source>
</evidence>
<protein>
    <recommendedName>
        <fullName evidence="1">DUF4440 domain-containing protein</fullName>
    </recommendedName>
</protein>
<dbReference type="InterPro" id="IPR032710">
    <property type="entry name" value="NTF2-like_dom_sf"/>
</dbReference>
<comment type="caution">
    <text evidence="2">The sequence shown here is derived from an EMBL/GenBank/DDBJ whole genome shotgun (WGS) entry which is preliminary data.</text>
</comment>
<dbReference type="EMBL" id="BONZ01000101">
    <property type="protein sequence ID" value="GIH20576.1"/>
    <property type="molecule type" value="Genomic_DNA"/>
</dbReference>
<gene>
    <name evidence="2" type="ORF">Raf01_87480</name>
</gene>
<keyword evidence="3" id="KW-1185">Reference proteome</keyword>